<dbReference type="CDD" id="cd04301">
    <property type="entry name" value="NAT_SF"/>
    <property type="match status" value="1"/>
</dbReference>
<dbReference type="InterPro" id="IPR016181">
    <property type="entry name" value="Acyl_CoA_acyltransferase"/>
</dbReference>
<dbReference type="InterPro" id="IPR000182">
    <property type="entry name" value="GNAT_dom"/>
</dbReference>
<organism evidence="4 5">
    <name type="scientific">Thermosipho ferrireducens</name>
    <dbReference type="NCBI Taxonomy" id="2571116"/>
    <lineage>
        <taxon>Bacteria</taxon>
        <taxon>Thermotogati</taxon>
        <taxon>Thermotogota</taxon>
        <taxon>Thermotogae</taxon>
        <taxon>Thermotogales</taxon>
        <taxon>Fervidobacteriaceae</taxon>
        <taxon>Thermosipho</taxon>
    </lineage>
</organism>
<feature type="domain" description="N-acetyltransferase" evidence="3">
    <location>
        <begin position="2"/>
        <end position="196"/>
    </location>
</feature>
<protein>
    <submittedName>
        <fullName evidence="4">GNAT family N-acetyltransferase</fullName>
    </submittedName>
</protein>
<keyword evidence="2" id="KW-0012">Acyltransferase</keyword>
<reference evidence="4 5" key="1">
    <citation type="submission" date="2021-03" db="EMBL/GenBank/DDBJ databases">
        <title>Thermosipho ferrireducens sp.nov., an anaerobic thermophilic iron-reducing bacterium isolated from a deep-sea hydrothermal sulfide deposits.</title>
        <authorList>
            <person name="Zeng X."/>
            <person name="Chen Y."/>
            <person name="Shao Z."/>
        </authorList>
    </citation>
    <scope>NUCLEOTIDE SEQUENCE [LARGE SCALE GENOMIC DNA]</scope>
    <source>
        <strain evidence="4 5">JL129W03</strain>
    </source>
</reference>
<proteinExistence type="predicted"/>
<dbReference type="Proteomes" id="UP000671862">
    <property type="component" value="Chromosome"/>
</dbReference>
<dbReference type="EMBL" id="CP071446">
    <property type="protein sequence ID" value="QTA37449.1"/>
    <property type="molecule type" value="Genomic_DNA"/>
</dbReference>
<evidence type="ECO:0000313" key="4">
    <source>
        <dbReference type="EMBL" id="QTA37449.1"/>
    </source>
</evidence>
<dbReference type="InterPro" id="IPR050680">
    <property type="entry name" value="YpeA/RimI_acetyltransf"/>
</dbReference>
<keyword evidence="1" id="KW-0808">Transferase</keyword>
<dbReference type="RefSeq" id="WP_207566174.1">
    <property type="nucleotide sequence ID" value="NZ_CP071446.1"/>
</dbReference>
<gene>
    <name evidence="4" type="ORF">JYK00_06840</name>
</gene>
<accession>A0ABX7S4Q4</accession>
<dbReference type="PANTHER" id="PTHR43420">
    <property type="entry name" value="ACETYLTRANSFERASE"/>
    <property type="match status" value="1"/>
</dbReference>
<evidence type="ECO:0000313" key="5">
    <source>
        <dbReference type="Proteomes" id="UP000671862"/>
    </source>
</evidence>
<evidence type="ECO:0000256" key="1">
    <source>
        <dbReference type="ARBA" id="ARBA00022679"/>
    </source>
</evidence>
<dbReference type="Gene3D" id="3.40.630.30">
    <property type="match status" value="1"/>
</dbReference>
<dbReference type="SUPFAM" id="SSF55729">
    <property type="entry name" value="Acyl-CoA N-acyltransferases (Nat)"/>
    <property type="match status" value="1"/>
</dbReference>
<keyword evidence="5" id="KW-1185">Reference proteome</keyword>
<dbReference type="Pfam" id="PF00583">
    <property type="entry name" value="Acetyltransf_1"/>
    <property type="match status" value="1"/>
</dbReference>
<name>A0ABX7S4Q4_9BACT</name>
<evidence type="ECO:0000256" key="2">
    <source>
        <dbReference type="ARBA" id="ARBA00023315"/>
    </source>
</evidence>
<evidence type="ECO:0000259" key="3">
    <source>
        <dbReference type="PROSITE" id="PS51186"/>
    </source>
</evidence>
<dbReference type="PROSITE" id="PS51186">
    <property type="entry name" value="GNAT"/>
    <property type="match status" value="1"/>
</dbReference>
<sequence length="201" mass="23830">MTEIVKALPSQKYDFSNLMLLSAPEFFPQFLGKRCQQLFEKLFVKTKNLFSYKHTLFAMDKTKVAGMILSYGWKEKNHENLKTGIYMLLHLNILFLKNIKAFLKMNRINNFKQDEYYISNIAVYPEYRGKGIGKQLLKAAENEVLSHDYNYLVLDVESDNDVAVKLYKKFGFKIVKKYQVKLKNTFCFYRMRKLININQKI</sequence>